<dbReference type="PANTHER" id="PTHR12110:SF21">
    <property type="entry name" value="XYLOSE ISOMERASE-LIKE TIM BARREL DOMAIN-CONTAINING PROTEIN"/>
    <property type="match status" value="1"/>
</dbReference>
<accession>A0A7W7CKZ1</accession>
<evidence type="ECO:0000313" key="2">
    <source>
        <dbReference type="EMBL" id="MBB4690466.1"/>
    </source>
</evidence>
<dbReference type="GO" id="GO:0016853">
    <property type="term" value="F:isomerase activity"/>
    <property type="evidence" value="ECO:0007669"/>
    <property type="project" value="UniProtKB-KW"/>
</dbReference>
<dbReference type="AlphaFoldDB" id="A0A7W7CKZ1"/>
<evidence type="ECO:0000313" key="3">
    <source>
        <dbReference type="Proteomes" id="UP000542742"/>
    </source>
</evidence>
<dbReference type="InterPro" id="IPR013022">
    <property type="entry name" value="Xyl_isomerase-like_TIM-brl"/>
</dbReference>
<dbReference type="PANTHER" id="PTHR12110">
    <property type="entry name" value="HYDROXYPYRUVATE ISOMERASE"/>
    <property type="match status" value="1"/>
</dbReference>
<dbReference type="SUPFAM" id="SSF51658">
    <property type="entry name" value="Xylose isomerase-like"/>
    <property type="match status" value="1"/>
</dbReference>
<dbReference type="RefSeq" id="WP_184949423.1">
    <property type="nucleotide sequence ID" value="NZ_BOMC01000050.1"/>
</dbReference>
<dbReference type="EMBL" id="JACHMF010000001">
    <property type="protein sequence ID" value="MBB4690466.1"/>
    <property type="molecule type" value="Genomic_DNA"/>
</dbReference>
<protein>
    <submittedName>
        <fullName evidence="2">Sugar phosphate isomerase/epimerase</fullName>
    </submittedName>
</protein>
<keyword evidence="2" id="KW-0413">Isomerase</keyword>
<organism evidence="2 3">
    <name type="scientific">Paractinoplanes abujensis</name>
    <dbReference type="NCBI Taxonomy" id="882441"/>
    <lineage>
        <taxon>Bacteria</taxon>
        <taxon>Bacillati</taxon>
        <taxon>Actinomycetota</taxon>
        <taxon>Actinomycetes</taxon>
        <taxon>Micromonosporales</taxon>
        <taxon>Micromonosporaceae</taxon>
        <taxon>Paractinoplanes</taxon>
    </lineage>
</organism>
<reference evidence="2 3" key="1">
    <citation type="submission" date="2020-08" db="EMBL/GenBank/DDBJ databases">
        <title>Sequencing the genomes of 1000 actinobacteria strains.</title>
        <authorList>
            <person name="Klenk H.-P."/>
        </authorList>
    </citation>
    <scope>NUCLEOTIDE SEQUENCE [LARGE SCALE GENOMIC DNA]</scope>
    <source>
        <strain evidence="2 3">DSM 45518</strain>
    </source>
</reference>
<keyword evidence="3" id="KW-1185">Reference proteome</keyword>
<dbReference type="InterPro" id="IPR050312">
    <property type="entry name" value="IolE/XylAMocC-like"/>
</dbReference>
<dbReference type="Gene3D" id="3.20.20.150">
    <property type="entry name" value="Divalent-metal-dependent TIM barrel enzymes"/>
    <property type="match status" value="1"/>
</dbReference>
<dbReference type="InterPro" id="IPR036237">
    <property type="entry name" value="Xyl_isomerase-like_sf"/>
</dbReference>
<feature type="domain" description="Xylose isomerase-like TIM barrel" evidence="1">
    <location>
        <begin position="24"/>
        <end position="324"/>
    </location>
</feature>
<proteinExistence type="predicted"/>
<sequence length="333" mass="36496">MRLGAYTACLHDRSLDETLKILGELGLTSAEINTGGFIAAPHIPIDDLLASAGAREDYLGRYTQAGITLTGLNCNGNPLHPDPVVGPRHAEDLRRSIELAALLGVKRVVTMSGLPGGEPGATVANWVVNPWDSQWLDVLDHQWGEVAVPFWRDIQARAAAADVKVCIEMHPHNLVFNPPTLLRLIEQTNATHVGAEMDPSHLFWQGMDPVAAIEFLGDRVFHAAAKDTRINEANARRFGVLDDRFSRTPADQNPLNLGGRNTLNQWPSEPAWQFVAVGRGHGDEFWVPFLQALHRIDPDMAVNIEHEDTELDQIEGLRQAAENLIAAARPAAV</sequence>
<name>A0A7W7CKZ1_9ACTN</name>
<gene>
    <name evidence="2" type="ORF">BKA14_000614</name>
</gene>
<dbReference type="Proteomes" id="UP000542742">
    <property type="component" value="Unassembled WGS sequence"/>
</dbReference>
<dbReference type="Pfam" id="PF01261">
    <property type="entry name" value="AP_endonuc_2"/>
    <property type="match status" value="1"/>
</dbReference>
<evidence type="ECO:0000259" key="1">
    <source>
        <dbReference type="Pfam" id="PF01261"/>
    </source>
</evidence>
<comment type="caution">
    <text evidence="2">The sequence shown here is derived from an EMBL/GenBank/DDBJ whole genome shotgun (WGS) entry which is preliminary data.</text>
</comment>